<organism evidence="1">
    <name type="scientific">Arundo donax</name>
    <name type="common">Giant reed</name>
    <name type="synonym">Donax arundinaceus</name>
    <dbReference type="NCBI Taxonomy" id="35708"/>
    <lineage>
        <taxon>Eukaryota</taxon>
        <taxon>Viridiplantae</taxon>
        <taxon>Streptophyta</taxon>
        <taxon>Embryophyta</taxon>
        <taxon>Tracheophyta</taxon>
        <taxon>Spermatophyta</taxon>
        <taxon>Magnoliopsida</taxon>
        <taxon>Liliopsida</taxon>
        <taxon>Poales</taxon>
        <taxon>Poaceae</taxon>
        <taxon>PACMAD clade</taxon>
        <taxon>Arundinoideae</taxon>
        <taxon>Arundineae</taxon>
        <taxon>Arundo</taxon>
    </lineage>
</organism>
<reference evidence="1" key="1">
    <citation type="submission" date="2014-09" db="EMBL/GenBank/DDBJ databases">
        <authorList>
            <person name="Magalhaes I.L.F."/>
            <person name="Oliveira U."/>
            <person name="Santos F.R."/>
            <person name="Vidigal T.H.D.A."/>
            <person name="Brescovit A.D."/>
            <person name="Santos A.J."/>
        </authorList>
    </citation>
    <scope>NUCLEOTIDE SEQUENCE</scope>
    <source>
        <tissue evidence="1">Shoot tissue taken approximately 20 cm above the soil surface</tissue>
    </source>
</reference>
<accession>A0A0A9ET10</accession>
<dbReference type="AlphaFoldDB" id="A0A0A9ET10"/>
<sequence>MELGLVHRQVIRSVADKFELD</sequence>
<name>A0A0A9ET10_ARUDO</name>
<reference evidence="1" key="2">
    <citation type="journal article" date="2015" name="Data Brief">
        <title>Shoot transcriptome of the giant reed, Arundo donax.</title>
        <authorList>
            <person name="Barrero R.A."/>
            <person name="Guerrero F.D."/>
            <person name="Moolhuijzen P."/>
            <person name="Goolsby J.A."/>
            <person name="Tidwell J."/>
            <person name="Bellgard S.E."/>
            <person name="Bellgard M.I."/>
        </authorList>
    </citation>
    <scope>NUCLEOTIDE SEQUENCE</scope>
    <source>
        <tissue evidence="1">Shoot tissue taken approximately 20 cm above the soil surface</tissue>
    </source>
</reference>
<protein>
    <submittedName>
        <fullName evidence="1">PRX2C</fullName>
    </submittedName>
</protein>
<dbReference type="EMBL" id="GBRH01198753">
    <property type="protein sequence ID" value="JAD99142.1"/>
    <property type="molecule type" value="Transcribed_RNA"/>
</dbReference>
<proteinExistence type="predicted"/>
<evidence type="ECO:0000313" key="1">
    <source>
        <dbReference type="EMBL" id="JAD99142.1"/>
    </source>
</evidence>